<evidence type="ECO:0000256" key="1">
    <source>
        <dbReference type="SAM" id="MobiDB-lite"/>
    </source>
</evidence>
<dbReference type="EMBL" id="PQFF01000419">
    <property type="protein sequence ID" value="RHZ51354.1"/>
    <property type="molecule type" value="Genomic_DNA"/>
</dbReference>
<dbReference type="OrthoDB" id="2444893at2759"/>
<reference evidence="2 3" key="1">
    <citation type="submission" date="2018-08" db="EMBL/GenBank/DDBJ databases">
        <title>Genome and evolution of the arbuscular mycorrhizal fungus Diversispora epigaea (formerly Glomus versiforme) and its bacterial endosymbionts.</title>
        <authorList>
            <person name="Sun X."/>
            <person name="Fei Z."/>
            <person name="Harrison M."/>
        </authorList>
    </citation>
    <scope>NUCLEOTIDE SEQUENCE [LARGE SCALE GENOMIC DNA]</scope>
    <source>
        <strain evidence="2 3">IT104</strain>
    </source>
</reference>
<dbReference type="Proteomes" id="UP000266861">
    <property type="component" value="Unassembled WGS sequence"/>
</dbReference>
<feature type="region of interest" description="Disordered" evidence="1">
    <location>
        <begin position="95"/>
        <end position="137"/>
    </location>
</feature>
<gene>
    <name evidence="2" type="ORF">Glove_480g12</name>
</gene>
<sequence>MSIQSFSTLSNDKKSITFRAARPVSPISFDAKTIQDLLVFINLNVNHLKISITKYVLQLGCDFDKRSWESVFVNQQYNVSDSYRNKSDLARSIQAEKRTEKRRKGKQPVLSSSSNKTKKQKNNSNENDENLQINQQQNLNRVTIEKLNIQKQMNDKLEREITLLEKRKQLMN</sequence>
<name>A0A397GPD9_9GLOM</name>
<evidence type="ECO:0000313" key="2">
    <source>
        <dbReference type="EMBL" id="RHZ51354.1"/>
    </source>
</evidence>
<evidence type="ECO:0000313" key="3">
    <source>
        <dbReference type="Proteomes" id="UP000266861"/>
    </source>
</evidence>
<comment type="caution">
    <text evidence="2">The sequence shown here is derived from an EMBL/GenBank/DDBJ whole genome shotgun (WGS) entry which is preliminary data.</text>
</comment>
<accession>A0A397GPD9</accession>
<feature type="compositionally biased region" description="Low complexity" evidence="1">
    <location>
        <begin position="122"/>
        <end position="137"/>
    </location>
</feature>
<keyword evidence="3" id="KW-1185">Reference proteome</keyword>
<dbReference type="AlphaFoldDB" id="A0A397GPD9"/>
<proteinExistence type="predicted"/>
<protein>
    <submittedName>
        <fullName evidence="2">Uncharacterized protein</fullName>
    </submittedName>
</protein>
<organism evidence="2 3">
    <name type="scientific">Diversispora epigaea</name>
    <dbReference type="NCBI Taxonomy" id="1348612"/>
    <lineage>
        <taxon>Eukaryota</taxon>
        <taxon>Fungi</taxon>
        <taxon>Fungi incertae sedis</taxon>
        <taxon>Mucoromycota</taxon>
        <taxon>Glomeromycotina</taxon>
        <taxon>Glomeromycetes</taxon>
        <taxon>Diversisporales</taxon>
        <taxon>Diversisporaceae</taxon>
        <taxon>Diversispora</taxon>
    </lineage>
</organism>